<dbReference type="SUPFAM" id="SSF48371">
    <property type="entry name" value="ARM repeat"/>
    <property type="match status" value="1"/>
</dbReference>
<dbReference type="PROSITE" id="PS50176">
    <property type="entry name" value="ARM_REPEAT"/>
    <property type="match status" value="1"/>
</dbReference>
<keyword evidence="15" id="KW-0813">Transport</keyword>
<feature type="domain" description="Macro" evidence="18">
    <location>
        <begin position="296"/>
        <end position="476"/>
    </location>
</feature>
<dbReference type="GO" id="GO:0045087">
    <property type="term" value="P:innate immune response"/>
    <property type="evidence" value="ECO:0007669"/>
    <property type="project" value="UniProtKB-KW"/>
</dbReference>
<evidence type="ECO:0000256" key="8">
    <source>
        <dbReference type="ARBA" id="ARBA00022737"/>
    </source>
</evidence>
<dbReference type="GO" id="GO:0010629">
    <property type="term" value="P:negative regulation of gene expression"/>
    <property type="evidence" value="ECO:0007669"/>
    <property type="project" value="TreeGrafter"/>
</dbReference>
<evidence type="ECO:0000256" key="6">
    <source>
        <dbReference type="ARBA" id="ARBA00022679"/>
    </source>
</evidence>
<evidence type="ECO:0000256" key="16">
    <source>
        <dbReference type="SAM" id="SignalP"/>
    </source>
</evidence>
<dbReference type="STRING" id="246437.L8YB52"/>
<evidence type="ECO:0000256" key="14">
    <source>
        <dbReference type="PROSITE-ProRule" id="PRU00259"/>
    </source>
</evidence>
<dbReference type="PANTHER" id="PTHR14453:SF70">
    <property type="entry name" value="PROTEIN MONO-ADP-RIBOSYLTRANSFERASE PARP9"/>
    <property type="match status" value="1"/>
</dbReference>
<dbReference type="GO" id="GO:0003714">
    <property type="term" value="F:transcription corepressor activity"/>
    <property type="evidence" value="ECO:0007669"/>
    <property type="project" value="TreeGrafter"/>
</dbReference>
<dbReference type="Gene3D" id="3.40.220.10">
    <property type="entry name" value="Leucine Aminopeptidase, subunit E, domain 1"/>
    <property type="match status" value="2"/>
</dbReference>
<dbReference type="InterPro" id="IPR002589">
    <property type="entry name" value="Macro_dom"/>
</dbReference>
<dbReference type="AlphaFoldDB" id="L8YB52"/>
<dbReference type="InterPro" id="IPR012317">
    <property type="entry name" value="Poly(ADP-ribose)pol_cat_dom"/>
</dbReference>
<evidence type="ECO:0000259" key="18">
    <source>
        <dbReference type="PROSITE" id="PS51154"/>
    </source>
</evidence>
<sequence length="1248" mass="140738">LLASFSLLFFGRGFCLRVYALWRETERESEKSPLRGTETDTFRENYSWKIPITHNDFKILKNNESQLNEVLRLKFNCVSTLVTLTLEGNRKSLQAYRKMLSPGLELSVWKDDLTRHAVDAVVNAANEDLLHGGGLALALVKAGGPKIQEESRKFVAQYGRISAGNIGVTGAGMLPCKMIIHAVGPRWLSTEHQRCISELQCAIMNVLNYVIFGNVSIETVAIPALSSGIFQFPLNLCTRVIVETIWSYFQERQGVSKLKEIHLVSNEDPTVAAFKDASELLLGPTEQVLQMSREAIPPSNMIVINNLTLQVLQDHIEWQKTDMIVNSVSPYSLRIGPVSKSILQHAGPEMEWEFEQKTKWLHGSPPVVVTKGYKLSCQYICHVIWHTSYAPDQILKNAVGECLKKCIELNKTSISFPALGTGNINMRKDKAVEIMFEEVLKFAKDCAEKKLIVNFVIFPEEIETYKVFIAEMEKAKKWSLSNYSVLPSREERGENGFEASSSVINLMGYKNEEMCEAKLWIERLLTLRDHHIIENNHILYLGGKEHDMLSQLQKTSSVSISEIISPGKAHLEIKGAQPDLIEVVLNIEQMLCEVQEEVARKKERGLWSLSGQCTDKNEMKESITFKKYPVPSTQKLQDQKKQFEKCGLHVMKVEKIDNAVLMAAFQRKKKMMEEQSHKAPVSCRLFQQVPHQFCNGICKVGFQRIYSVPCDPKYGAGIYFTKNLKNLADKVKKTSTTDRLIYVFEAEVLTGSFCQGQQSNIVPPPLNPGAIENHDSVVDSVSNPETFVIFNSTQAIPQYLWICTQGDSQDYSSEIMTTPGKENVRLKSYKNKSLNPDEMRRRREEEGLQLRKQKREEQLFKRRNVSTAEEETEEEVMSDGGFHEAQVNNMEMAPGGVITSDMIEMIFSNSPEQQLSATQKFRKLLSKEPNPPIDEVISTPGVVARFVEFLKRKENCTLQFESAWVLTNIASGNSLQTRIVIQAGAVPIFIELLSSEFEDVQEQVSPCLNVLSWLLFVSDTDVLADACWALSYLSDGPNDKIQAVIDAGVCRRLVELLMHNDYKVVSPALRAVGNIVTGDDIQTQTVIDANIFPALISILQTAEFRTRKEAAWAITNATSGGSAEQIKYLVELGCIKPLCDLLTVMDSKIVQVALNGLENILRLGEQEAKRNGTGINPYCALIEEAYGLDKIEFLQSHENQEIYQKAFDLIEHYFGTEDEDSSITPQVDLNQQQYIFQQCEAPMEGFQL</sequence>
<feature type="chain" id="PRO_5013266111" evidence="16">
    <location>
        <begin position="16"/>
        <end position="1248"/>
    </location>
</feature>
<evidence type="ECO:0000259" key="17">
    <source>
        <dbReference type="PROSITE" id="PS51059"/>
    </source>
</evidence>
<keyword evidence="21" id="KW-1185">Reference proteome</keyword>
<keyword evidence="4" id="KW-0399">Innate immunity</keyword>
<dbReference type="PROSITE" id="PS51214">
    <property type="entry name" value="IBB"/>
    <property type="match status" value="1"/>
</dbReference>
<dbReference type="GO" id="GO:0003950">
    <property type="term" value="F:NAD+ poly-ADP-ribosyltransferase activity"/>
    <property type="evidence" value="ECO:0007669"/>
    <property type="project" value="InterPro"/>
</dbReference>
<dbReference type="GO" id="GO:1990404">
    <property type="term" value="F:NAD+-protein mono-ADP-ribosyltransferase activity"/>
    <property type="evidence" value="ECO:0007669"/>
    <property type="project" value="TreeGrafter"/>
</dbReference>
<evidence type="ECO:0000256" key="4">
    <source>
        <dbReference type="ARBA" id="ARBA00022588"/>
    </source>
</evidence>
<feature type="domain" description="PARP catalytic" evidence="17">
    <location>
        <begin position="612"/>
        <end position="824"/>
    </location>
</feature>
<dbReference type="Pfam" id="PF16186">
    <property type="entry name" value="Arm_3"/>
    <property type="match status" value="1"/>
</dbReference>
<dbReference type="SUPFAM" id="SSF56399">
    <property type="entry name" value="ADP-ribosylation"/>
    <property type="match status" value="1"/>
</dbReference>
<dbReference type="PANTHER" id="PTHR14453">
    <property type="entry name" value="PARP/ZINC FINGER CCCH TYPE DOMAIN CONTAINING PROTEIN"/>
    <property type="match status" value="1"/>
</dbReference>
<dbReference type="InterPro" id="IPR036975">
    <property type="entry name" value="Importin-a_IBB_sf"/>
</dbReference>
<protein>
    <submittedName>
        <fullName evidence="20">Poly [ADP-ribose] polymerase 9</fullName>
    </submittedName>
</protein>
<dbReference type="GO" id="GO:0061608">
    <property type="term" value="F:nuclear import signal receptor activity"/>
    <property type="evidence" value="ECO:0007669"/>
    <property type="project" value="InterPro"/>
</dbReference>
<feature type="non-terminal residue" evidence="20">
    <location>
        <position position="1"/>
    </location>
</feature>
<dbReference type="Pfam" id="PF01661">
    <property type="entry name" value="Macro"/>
    <property type="match status" value="2"/>
</dbReference>
<dbReference type="SMART" id="SM00185">
    <property type="entry name" value="ARM"/>
    <property type="match status" value="5"/>
</dbReference>
<keyword evidence="16" id="KW-0732">Signal</keyword>
<proteinExistence type="inferred from homology"/>
<dbReference type="CDD" id="cd01439">
    <property type="entry name" value="TCCD_inducible_PARP_like"/>
    <property type="match status" value="1"/>
</dbReference>
<dbReference type="Gene3D" id="1.25.10.10">
    <property type="entry name" value="Leucine-rich Repeat Variant"/>
    <property type="match status" value="2"/>
</dbReference>
<evidence type="ECO:0000256" key="13">
    <source>
        <dbReference type="ARBA" id="ARBA00024347"/>
    </source>
</evidence>
<dbReference type="SUPFAM" id="SSF52949">
    <property type="entry name" value="Macro domain-like"/>
    <property type="match status" value="2"/>
</dbReference>
<keyword evidence="7" id="KW-0548">Nucleotidyltransferase</keyword>
<dbReference type="GO" id="GO:0070212">
    <property type="term" value="P:protein poly-ADP-ribosylation"/>
    <property type="evidence" value="ECO:0007669"/>
    <property type="project" value="TreeGrafter"/>
</dbReference>
<keyword evidence="5" id="KW-0328">Glycosyltransferase</keyword>
<dbReference type="InterPro" id="IPR002652">
    <property type="entry name" value="Importin-a_IBB"/>
</dbReference>
<evidence type="ECO:0000256" key="9">
    <source>
        <dbReference type="ARBA" id="ARBA00022765"/>
    </source>
</evidence>
<keyword evidence="6" id="KW-0808">Transferase</keyword>
<reference evidence="21" key="1">
    <citation type="submission" date="2012-07" db="EMBL/GenBank/DDBJ databases">
        <title>Genome of the Chinese tree shrew, a rising model animal genetically related to primates.</title>
        <authorList>
            <person name="Zhang G."/>
            <person name="Fan Y."/>
            <person name="Yao Y."/>
            <person name="Huang Z."/>
        </authorList>
    </citation>
    <scope>NUCLEOTIDE SEQUENCE [LARGE SCALE GENOMIC DNA]</scope>
</reference>
<dbReference type="GO" id="GO:0005737">
    <property type="term" value="C:cytoplasm"/>
    <property type="evidence" value="ECO:0007669"/>
    <property type="project" value="UniProtKB-SubCell"/>
</dbReference>
<dbReference type="GO" id="GO:0006606">
    <property type="term" value="P:protein import into nucleus"/>
    <property type="evidence" value="ECO:0007669"/>
    <property type="project" value="InterPro"/>
</dbReference>
<dbReference type="eggNOG" id="KOG2633">
    <property type="taxonomic scope" value="Eukaryota"/>
</dbReference>
<dbReference type="InterPro" id="IPR032413">
    <property type="entry name" value="Arm_3"/>
</dbReference>
<dbReference type="FunFam" id="1.20.5.690:FF:000001">
    <property type="entry name" value="Importin subunit alpha"/>
    <property type="match status" value="1"/>
</dbReference>
<dbReference type="GO" id="GO:0060335">
    <property type="term" value="P:positive regulation of type II interferon-mediated signaling pathway"/>
    <property type="evidence" value="ECO:0007669"/>
    <property type="project" value="TreeGrafter"/>
</dbReference>
<evidence type="ECO:0000256" key="1">
    <source>
        <dbReference type="ARBA" id="ARBA00004123"/>
    </source>
</evidence>
<accession>L8YB52</accession>
<dbReference type="InterPro" id="IPR011989">
    <property type="entry name" value="ARM-like"/>
</dbReference>
<dbReference type="GO" id="GO:0044389">
    <property type="term" value="F:ubiquitin-like protein ligase binding"/>
    <property type="evidence" value="ECO:0007669"/>
    <property type="project" value="TreeGrafter"/>
</dbReference>
<dbReference type="CDD" id="cd02907">
    <property type="entry name" value="Macro_Af1521_BAL-like"/>
    <property type="match status" value="1"/>
</dbReference>
<dbReference type="Pfam" id="PF00514">
    <property type="entry name" value="Arm"/>
    <property type="match status" value="6"/>
</dbReference>
<feature type="domain" description="IBB" evidence="19">
    <location>
        <begin position="809"/>
        <end position="872"/>
    </location>
</feature>
<dbReference type="InterPro" id="IPR052056">
    <property type="entry name" value="Mono-ARTD/PARP"/>
</dbReference>
<evidence type="ECO:0000313" key="20">
    <source>
        <dbReference type="EMBL" id="ELV13648.1"/>
    </source>
</evidence>
<dbReference type="FunCoup" id="L8YB52">
    <property type="interactions" value="692"/>
</dbReference>
<dbReference type="InterPro" id="IPR043472">
    <property type="entry name" value="Macro_dom-like"/>
</dbReference>
<keyword evidence="8" id="KW-0677">Repeat</keyword>
<feature type="domain" description="Macro" evidence="18">
    <location>
        <begin position="93"/>
        <end position="282"/>
    </location>
</feature>
<evidence type="ECO:0000313" key="21">
    <source>
        <dbReference type="Proteomes" id="UP000011518"/>
    </source>
</evidence>
<evidence type="ECO:0000256" key="3">
    <source>
        <dbReference type="ARBA" id="ARBA00022490"/>
    </source>
</evidence>
<dbReference type="InterPro" id="IPR016024">
    <property type="entry name" value="ARM-type_fold"/>
</dbReference>
<feature type="signal peptide" evidence="16">
    <location>
        <begin position="1"/>
        <end position="15"/>
    </location>
</feature>
<dbReference type="Gene3D" id="3.90.228.10">
    <property type="match status" value="1"/>
</dbReference>
<keyword evidence="11" id="KW-0520">NAD</keyword>
<dbReference type="InParanoid" id="L8YB52"/>
<dbReference type="InterPro" id="IPR000225">
    <property type="entry name" value="Armadillo"/>
</dbReference>
<feature type="repeat" description="ARM" evidence="14">
    <location>
        <begin position="941"/>
        <end position="984"/>
    </location>
</feature>
<dbReference type="GO" id="GO:0005634">
    <property type="term" value="C:nucleus"/>
    <property type="evidence" value="ECO:0007669"/>
    <property type="project" value="UniProtKB-SubCell"/>
</dbReference>
<keyword evidence="10" id="KW-0391">Immunity</keyword>
<dbReference type="GO" id="GO:0016779">
    <property type="term" value="F:nucleotidyltransferase activity"/>
    <property type="evidence" value="ECO:0007669"/>
    <property type="project" value="UniProtKB-KW"/>
</dbReference>
<dbReference type="SMART" id="SM00506">
    <property type="entry name" value="A1pp"/>
    <property type="match status" value="2"/>
</dbReference>
<reference evidence="21" key="2">
    <citation type="journal article" date="2013" name="Nat. Commun.">
        <title>Genome of the Chinese tree shrew.</title>
        <authorList>
            <person name="Fan Y."/>
            <person name="Huang Z.Y."/>
            <person name="Cao C.C."/>
            <person name="Chen C.S."/>
            <person name="Chen Y.X."/>
            <person name="Fan D.D."/>
            <person name="He J."/>
            <person name="Hou H.L."/>
            <person name="Hu L."/>
            <person name="Hu X.T."/>
            <person name="Jiang X.T."/>
            <person name="Lai R."/>
            <person name="Lang Y.S."/>
            <person name="Liang B."/>
            <person name="Liao S.G."/>
            <person name="Mu D."/>
            <person name="Ma Y.Y."/>
            <person name="Niu Y.Y."/>
            <person name="Sun X.Q."/>
            <person name="Xia J.Q."/>
            <person name="Xiao J."/>
            <person name="Xiong Z.Q."/>
            <person name="Xu L."/>
            <person name="Yang L."/>
            <person name="Zhang Y."/>
            <person name="Zhao W."/>
            <person name="Zhao X.D."/>
            <person name="Zheng Y.T."/>
            <person name="Zhou J.M."/>
            <person name="Zhu Y.B."/>
            <person name="Zhang G.J."/>
            <person name="Wang J."/>
            <person name="Yao Y.G."/>
        </authorList>
    </citation>
    <scope>NUCLEOTIDE SEQUENCE [LARGE SCALE GENOMIC DNA]</scope>
</reference>
<organism evidence="20 21">
    <name type="scientific">Tupaia chinensis</name>
    <name type="common">Chinese tree shrew</name>
    <name type="synonym">Tupaia belangeri chinensis</name>
    <dbReference type="NCBI Taxonomy" id="246437"/>
    <lineage>
        <taxon>Eukaryota</taxon>
        <taxon>Metazoa</taxon>
        <taxon>Chordata</taxon>
        <taxon>Craniata</taxon>
        <taxon>Vertebrata</taxon>
        <taxon>Euteleostomi</taxon>
        <taxon>Mammalia</taxon>
        <taxon>Eutheria</taxon>
        <taxon>Euarchontoglires</taxon>
        <taxon>Scandentia</taxon>
        <taxon>Tupaiidae</taxon>
        <taxon>Tupaia</taxon>
    </lineage>
</organism>
<dbReference type="Gene3D" id="1.20.5.690">
    <property type="entry name" value="Importin-alpha, importin-beta-binding domain"/>
    <property type="match status" value="1"/>
</dbReference>
<comment type="similarity">
    <text evidence="13">Belongs to the ARTD/PARP family.</text>
</comment>
<dbReference type="InterPro" id="IPR057049">
    <property type="entry name" value="PARP14_KH_8"/>
</dbReference>
<evidence type="ECO:0000256" key="2">
    <source>
        <dbReference type="ARBA" id="ARBA00004496"/>
    </source>
</evidence>
<evidence type="ECO:0000256" key="5">
    <source>
        <dbReference type="ARBA" id="ARBA00022676"/>
    </source>
</evidence>
<evidence type="ECO:0000256" key="7">
    <source>
        <dbReference type="ARBA" id="ARBA00022695"/>
    </source>
</evidence>
<keyword evidence="9" id="KW-0013">ADP-ribosylation</keyword>
<name>L8YB52_TUPCH</name>
<evidence type="ECO:0000259" key="19">
    <source>
        <dbReference type="PROSITE" id="PS51214"/>
    </source>
</evidence>
<evidence type="ECO:0000256" key="11">
    <source>
        <dbReference type="ARBA" id="ARBA00023027"/>
    </source>
</evidence>
<dbReference type="Pfam" id="PF23254">
    <property type="entry name" value="KH_PARP14_8"/>
    <property type="match status" value="1"/>
</dbReference>
<dbReference type="PROSITE" id="PS51059">
    <property type="entry name" value="PARP_CATALYTIC"/>
    <property type="match status" value="1"/>
</dbReference>
<dbReference type="FunFam" id="3.40.220.10:FF:000010">
    <property type="entry name" value="Poly [ADP-ribose] polymerase"/>
    <property type="match status" value="1"/>
</dbReference>
<gene>
    <name evidence="20" type="ORF">TREES_T100010204</name>
</gene>
<dbReference type="Proteomes" id="UP000011518">
    <property type="component" value="Unassembled WGS sequence"/>
</dbReference>
<dbReference type="PROSITE" id="PS51154">
    <property type="entry name" value="MACRO"/>
    <property type="match status" value="2"/>
</dbReference>
<keyword evidence="12" id="KW-0539">Nucleus</keyword>
<evidence type="ECO:0000256" key="15">
    <source>
        <dbReference type="PROSITE-ProRule" id="PRU00561"/>
    </source>
</evidence>
<keyword evidence="3" id="KW-0963">Cytoplasm</keyword>
<comment type="subcellular location">
    <subcellularLocation>
        <location evidence="2">Cytoplasm</location>
    </subcellularLocation>
    <subcellularLocation>
        <location evidence="1">Nucleus</location>
    </subcellularLocation>
</comment>
<evidence type="ECO:0000256" key="10">
    <source>
        <dbReference type="ARBA" id="ARBA00022859"/>
    </source>
</evidence>
<dbReference type="EMBL" id="KB360753">
    <property type="protein sequence ID" value="ELV13648.1"/>
    <property type="molecule type" value="Genomic_DNA"/>
</dbReference>
<evidence type="ECO:0000256" key="12">
    <source>
        <dbReference type="ARBA" id="ARBA00023242"/>
    </source>
</evidence>
<dbReference type="Pfam" id="PF01749">
    <property type="entry name" value="IBB"/>
    <property type="match status" value="1"/>
</dbReference>